<organism evidence="9 10">
    <name type="scientific">Clostridium baratii str. Sullivan</name>
    <dbReference type="NCBI Taxonomy" id="1415775"/>
    <lineage>
        <taxon>Bacteria</taxon>
        <taxon>Bacillati</taxon>
        <taxon>Bacillota</taxon>
        <taxon>Clostridia</taxon>
        <taxon>Eubacteriales</taxon>
        <taxon>Clostridiaceae</taxon>
        <taxon>Clostridium</taxon>
    </lineage>
</organism>
<evidence type="ECO:0000259" key="8">
    <source>
        <dbReference type="PROSITE" id="PS50928"/>
    </source>
</evidence>
<feature type="transmembrane region" description="Helical" evidence="7">
    <location>
        <begin position="141"/>
        <end position="160"/>
    </location>
</feature>
<keyword evidence="6 7" id="KW-0472">Membrane</keyword>
<evidence type="ECO:0000313" key="9">
    <source>
        <dbReference type="EMBL" id="AIY83246.1"/>
    </source>
</evidence>
<dbReference type="Proteomes" id="UP000030635">
    <property type="component" value="Chromosome"/>
</dbReference>
<dbReference type="GO" id="GO:0055085">
    <property type="term" value="P:transmembrane transport"/>
    <property type="evidence" value="ECO:0007669"/>
    <property type="project" value="InterPro"/>
</dbReference>
<dbReference type="CDD" id="cd06261">
    <property type="entry name" value="TM_PBP2"/>
    <property type="match status" value="1"/>
</dbReference>
<evidence type="ECO:0000256" key="1">
    <source>
        <dbReference type="ARBA" id="ARBA00004651"/>
    </source>
</evidence>
<feature type="transmembrane region" description="Helical" evidence="7">
    <location>
        <begin position="181"/>
        <end position="203"/>
    </location>
</feature>
<feature type="domain" description="ABC transmembrane type-1" evidence="8">
    <location>
        <begin position="71"/>
        <end position="260"/>
    </location>
</feature>
<proteinExistence type="inferred from homology"/>
<dbReference type="GO" id="GO:0005886">
    <property type="term" value="C:plasma membrane"/>
    <property type="evidence" value="ECO:0007669"/>
    <property type="project" value="UniProtKB-SubCell"/>
</dbReference>
<name>A0A0A7FWP4_9CLOT</name>
<dbReference type="HOGENOM" id="CLU_016047_1_1_9"/>
<dbReference type="PANTHER" id="PTHR43744">
    <property type="entry name" value="ABC TRANSPORTER PERMEASE PROTEIN MG189-RELATED-RELATED"/>
    <property type="match status" value="1"/>
</dbReference>
<evidence type="ECO:0000256" key="4">
    <source>
        <dbReference type="ARBA" id="ARBA00022692"/>
    </source>
</evidence>
<keyword evidence="4 7" id="KW-0812">Transmembrane</keyword>
<dbReference type="InterPro" id="IPR035906">
    <property type="entry name" value="MetI-like_sf"/>
</dbReference>
<evidence type="ECO:0000313" key="10">
    <source>
        <dbReference type="Proteomes" id="UP000030635"/>
    </source>
</evidence>
<keyword evidence="10" id="KW-1185">Reference proteome</keyword>
<evidence type="ECO:0000256" key="2">
    <source>
        <dbReference type="ARBA" id="ARBA00022448"/>
    </source>
</evidence>
<feature type="transmembrane region" description="Helical" evidence="7">
    <location>
        <begin position="12"/>
        <end position="31"/>
    </location>
</feature>
<evidence type="ECO:0000256" key="3">
    <source>
        <dbReference type="ARBA" id="ARBA00022475"/>
    </source>
</evidence>
<dbReference type="AlphaFoldDB" id="A0A0A7FWP4"/>
<gene>
    <name evidence="9" type="ORF">U729_233</name>
</gene>
<dbReference type="Pfam" id="PF00528">
    <property type="entry name" value="BPD_transp_1"/>
    <property type="match status" value="1"/>
</dbReference>
<dbReference type="KEGG" id="cbv:U729_233"/>
<evidence type="ECO:0000256" key="7">
    <source>
        <dbReference type="RuleBase" id="RU363032"/>
    </source>
</evidence>
<keyword evidence="5 7" id="KW-1133">Transmembrane helix</keyword>
<feature type="transmembrane region" description="Helical" evidence="7">
    <location>
        <begin position="70"/>
        <end position="99"/>
    </location>
</feature>
<reference evidence="9 10" key="1">
    <citation type="journal article" date="2015" name="Infect. Genet. Evol.">
        <title>Genomic sequences of six botulinum neurotoxin-producing strains representing three clostridial species illustrate the mobility and diversity of botulinum neurotoxin genes.</title>
        <authorList>
            <person name="Smith T.J."/>
            <person name="Hill K.K."/>
            <person name="Xie G."/>
            <person name="Foley B.T."/>
            <person name="Williamson C.H."/>
            <person name="Foster J.T."/>
            <person name="Johnson S.L."/>
            <person name="Chertkov O."/>
            <person name="Teshima H."/>
            <person name="Gibbons H.S."/>
            <person name="Johnsky L.A."/>
            <person name="Karavis M.A."/>
            <person name="Smith L.A."/>
        </authorList>
    </citation>
    <scope>NUCLEOTIDE SEQUENCE [LARGE SCALE GENOMIC DNA]</scope>
    <source>
        <strain evidence="9">Sullivan</strain>
    </source>
</reference>
<comment type="similarity">
    <text evidence="7">Belongs to the binding-protein-dependent transport system permease family.</text>
</comment>
<dbReference type="Gene3D" id="1.10.3720.10">
    <property type="entry name" value="MetI-like"/>
    <property type="match status" value="1"/>
</dbReference>
<sequence length="275" mass="30499">MMLMKKKSKVILILINIIAAIIIIFPLIYALNLSFMTPGEISEFPPKLIPSKITFENFKAALNTVPLFRFIINSFVVSIVVTIGQVVTASLAAYAFAFYEFKGKSIMFLMVLSTMMIPAETTVISNFLTVSSWGWNDSLKVLIVPFLTSAMGIFLIRQFYLTIPKELKEAAKIDGCSNLKFLLKILMPISKPVIASLSIYTFINTWNQYLWPLLTINNGNNRTVQIGISMLQFSEGSNYGVVLAGAILILIPSILIFIIGQKYLVKGMTAGSVKG</sequence>
<dbReference type="InterPro" id="IPR000515">
    <property type="entry name" value="MetI-like"/>
</dbReference>
<dbReference type="eggNOG" id="COG0395">
    <property type="taxonomic scope" value="Bacteria"/>
</dbReference>
<evidence type="ECO:0000256" key="6">
    <source>
        <dbReference type="ARBA" id="ARBA00023136"/>
    </source>
</evidence>
<keyword evidence="2 7" id="KW-0813">Transport</keyword>
<accession>A0A0A7FWP4</accession>
<feature type="transmembrane region" description="Helical" evidence="7">
    <location>
        <begin position="106"/>
        <end position="129"/>
    </location>
</feature>
<dbReference type="EMBL" id="CP006905">
    <property type="protein sequence ID" value="AIY83246.1"/>
    <property type="molecule type" value="Genomic_DNA"/>
</dbReference>
<comment type="subcellular location">
    <subcellularLocation>
        <location evidence="1 7">Cell membrane</location>
        <topology evidence="1 7">Multi-pass membrane protein</topology>
    </subcellularLocation>
</comment>
<keyword evidence="3" id="KW-1003">Cell membrane</keyword>
<feature type="transmembrane region" description="Helical" evidence="7">
    <location>
        <begin position="239"/>
        <end position="259"/>
    </location>
</feature>
<evidence type="ECO:0000256" key="5">
    <source>
        <dbReference type="ARBA" id="ARBA00022989"/>
    </source>
</evidence>
<protein>
    <submittedName>
        <fullName evidence="9">Binding--dependent transport system inner membrane component family protein</fullName>
    </submittedName>
</protein>
<dbReference type="SUPFAM" id="SSF161098">
    <property type="entry name" value="MetI-like"/>
    <property type="match status" value="1"/>
</dbReference>
<dbReference type="PROSITE" id="PS50928">
    <property type="entry name" value="ABC_TM1"/>
    <property type="match status" value="1"/>
</dbReference>
<dbReference type="PANTHER" id="PTHR43744:SF8">
    <property type="entry name" value="SN-GLYCEROL-3-PHOSPHATE TRANSPORT SYSTEM PERMEASE PROTEIN UGPE"/>
    <property type="match status" value="1"/>
</dbReference>
<dbReference type="RefSeq" id="WP_341350534.1">
    <property type="nucleotide sequence ID" value="NZ_CP006905.1"/>
</dbReference>